<feature type="region of interest" description="Disordered" evidence="8">
    <location>
        <begin position="168"/>
        <end position="201"/>
    </location>
</feature>
<dbReference type="InterPro" id="IPR023298">
    <property type="entry name" value="ATPase_P-typ_TM_dom_sf"/>
</dbReference>
<evidence type="ECO:0000256" key="5">
    <source>
        <dbReference type="ARBA" id="ARBA00022967"/>
    </source>
</evidence>
<dbReference type="Pfam" id="PF00122">
    <property type="entry name" value="E1-E2_ATPase"/>
    <property type="match status" value="1"/>
</dbReference>
<dbReference type="InterPro" id="IPR018303">
    <property type="entry name" value="ATPase_P-typ_P_site"/>
</dbReference>
<dbReference type="Pfam" id="PF00690">
    <property type="entry name" value="Cation_ATPase_N"/>
    <property type="match status" value="1"/>
</dbReference>
<feature type="transmembrane region" description="Helical" evidence="9">
    <location>
        <begin position="290"/>
        <end position="316"/>
    </location>
</feature>
<dbReference type="InterPro" id="IPR004014">
    <property type="entry name" value="ATPase_P-typ_cation-transptr_N"/>
</dbReference>
<dbReference type="InterPro" id="IPR008250">
    <property type="entry name" value="ATPase_P-typ_transduc_dom_A_sf"/>
</dbReference>
<dbReference type="InterPro" id="IPR006068">
    <property type="entry name" value="ATPase_P-typ_cation-transptr_C"/>
</dbReference>
<feature type="domain" description="Cation-transporting P-type ATPase N-terminal" evidence="10">
    <location>
        <begin position="4"/>
        <end position="66"/>
    </location>
</feature>
<dbReference type="Gene3D" id="1.20.1110.10">
    <property type="entry name" value="Calcium-transporting ATPase, transmembrane domain"/>
    <property type="match status" value="2"/>
</dbReference>
<dbReference type="SUPFAM" id="SSF56784">
    <property type="entry name" value="HAD-like"/>
    <property type="match status" value="1"/>
</dbReference>
<gene>
    <name evidence="11" type="ORF">CUN59_07225</name>
</gene>
<comment type="caution">
    <text evidence="11">The sequence shown here is derived from an EMBL/GenBank/DDBJ whole genome shotgun (WGS) entry which is preliminary data.</text>
</comment>
<dbReference type="Gene3D" id="3.40.1110.10">
    <property type="entry name" value="Calcium-transporting ATPase, cytoplasmic domain N"/>
    <property type="match status" value="1"/>
</dbReference>
<dbReference type="SFLD" id="SFLDF00027">
    <property type="entry name" value="p-type_atpase"/>
    <property type="match status" value="1"/>
</dbReference>
<dbReference type="InterPro" id="IPR023299">
    <property type="entry name" value="ATPase_P-typ_cyto_dom_N"/>
</dbReference>
<evidence type="ECO:0000256" key="2">
    <source>
        <dbReference type="ARBA" id="ARBA00022692"/>
    </source>
</evidence>
<protein>
    <submittedName>
        <fullName evidence="11">ATPase</fullName>
    </submittedName>
</protein>
<keyword evidence="5" id="KW-1278">Translocase</keyword>
<dbReference type="Pfam" id="PF00702">
    <property type="entry name" value="Hydrolase"/>
    <property type="match status" value="1"/>
</dbReference>
<reference evidence="11 12" key="1">
    <citation type="submission" date="2018-02" db="EMBL/GenBank/DDBJ databases">
        <title>Discovery of a pederin family compound in a non-symbiotic bloom-forming cyanobacterium.</title>
        <authorList>
            <person name="Kust A."/>
            <person name="Mares J."/>
            <person name="Jokela J."/>
            <person name="Urajova P."/>
            <person name="Hajek J."/>
            <person name="Saurav K."/>
            <person name="Voracova K."/>
            <person name="Fewer D.P."/>
            <person name="Haapaniemi E."/>
            <person name="Permi P."/>
            <person name="Rehakova K."/>
            <person name="Sivonen K."/>
            <person name="Hrouzek P."/>
        </authorList>
    </citation>
    <scope>NUCLEOTIDE SEQUENCE [LARGE SCALE GENOMIC DNA]</scope>
    <source>
        <strain evidence="11 12">CHARLIE-1</strain>
    </source>
</reference>
<feature type="transmembrane region" description="Helical" evidence="9">
    <location>
        <begin position="854"/>
        <end position="873"/>
    </location>
</feature>
<feature type="transmembrane region" description="Helical" evidence="9">
    <location>
        <begin position="672"/>
        <end position="693"/>
    </location>
</feature>
<dbReference type="SFLD" id="SFLDS00003">
    <property type="entry name" value="Haloacid_Dehalogenase"/>
    <property type="match status" value="1"/>
</dbReference>
<name>A0A2S6CWD0_9CYAN</name>
<dbReference type="Pfam" id="PF00689">
    <property type="entry name" value="Cation_ATPase_C"/>
    <property type="match status" value="1"/>
</dbReference>
<evidence type="ECO:0000256" key="6">
    <source>
        <dbReference type="ARBA" id="ARBA00022989"/>
    </source>
</evidence>
<dbReference type="NCBIfam" id="TIGR01494">
    <property type="entry name" value="ATPase_P-type"/>
    <property type="match status" value="2"/>
</dbReference>
<accession>A0A2S6CWD0</accession>
<keyword evidence="3" id="KW-0547">Nucleotide-binding</keyword>
<dbReference type="GO" id="GO:0016020">
    <property type="term" value="C:membrane"/>
    <property type="evidence" value="ECO:0007669"/>
    <property type="project" value="UniProtKB-SubCell"/>
</dbReference>
<keyword evidence="2 9" id="KW-0812">Transmembrane</keyword>
<dbReference type="PROSITE" id="PS00154">
    <property type="entry name" value="ATPASE_E1_E2"/>
    <property type="match status" value="1"/>
</dbReference>
<dbReference type="Gene3D" id="3.40.50.1000">
    <property type="entry name" value="HAD superfamily/HAD-like"/>
    <property type="match status" value="1"/>
</dbReference>
<dbReference type="OrthoDB" id="499468at2"/>
<dbReference type="Gene3D" id="2.70.150.10">
    <property type="entry name" value="Calcium-transporting ATPase, cytoplasmic transduction domain A"/>
    <property type="match status" value="1"/>
</dbReference>
<feature type="transmembrane region" description="Helical" evidence="9">
    <location>
        <begin position="779"/>
        <end position="799"/>
    </location>
</feature>
<feature type="transmembrane region" description="Helical" evidence="9">
    <location>
        <begin position="260"/>
        <end position="278"/>
    </location>
</feature>
<dbReference type="InterPro" id="IPR059000">
    <property type="entry name" value="ATPase_P-type_domA"/>
</dbReference>
<keyword evidence="7 9" id="KW-0472">Membrane</keyword>
<dbReference type="AlphaFoldDB" id="A0A2S6CWD0"/>
<dbReference type="GO" id="GO:0005524">
    <property type="term" value="F:ATP binding"/>
    <property type="evidence" value="ECO:0007669"/>
    <property type="project" value="UniProtKB-KW"/>
</dbReference>
<evidence type="ECO:0000256" key="7">
    <source>
        <dbReference type="ARBA" id="ARBA00023136"/>
    </source>
</evidence>
<dbReference type="SUPFAM" id="SSF81653">
    <property type="entry name" value="Calcium ATPase, transduction domain A"/>
    <property type="match status" value="1"/>
</dbReference>
<dbReference type="PRINTS" id="PR00120">
    <property type="entry name" value="HATPASE"/>
</dbReference>
<proteinExistence type="predicted"/>
<dbReference type="InterPro" id="IPR044492">
    <property type="entry name" value="P_typ_ATPase_HD_dom"/>
</dbReference>
<dbReference type="PRINTS" id="PR00119">
    <property type="entry name" value="CATATPASE"/>
</dbReference>
<evidence type="ECO:0000256" key="4">
    <source>
        <dbReference type="ARBA" id="ARBA00022840"/>
    </source>
</evidence>
<dbReference type="InterPro" id="IPR001757">
    <property type="entry name" value="P_typ_ATPase"/>
</dbReference>
<dbReference type="SMART" id="SM00831">
    <property type="entry name" value="Cation_ATPase_N"/>
    <property type="match status" value="1"/>
</dbReference>
<dbReference type="RefSeq" id="WP_104387210.1">
    <property type="nucleotide sequence ID" value="NZ_PGEM01000042.1"/>
</dbReference>
<feature type="transmembrane region" description="Helical" evidence="9">
    <location>
        <begin position="38"/>
        <end position="64"/>
    </location>
</feature>
<feature type="transmembrane region" description="Helical" evidence="9">
    <location>
        <begin position="699"/>
        <end position="719"/>
    </location>
</feature>
<organism evidence="11 12">
    <name type="scientific">Cuspidothrix issatschenkoi CHARLIE-1</name>
    <dbReference type="NCBI Taxonomy" id="2052836"/>
    <lineage>
        <taxon>Bacteria</taxon>
        <taxon>Bacillati</taxon>
        <taxon>Cyanobacteriota</taxon>
        <taxon>Cyanophyceae</taxon>
        <taxon>Nostocales</taxon>
        <taxon>Aphanizomenonaceae</taxon>
        <taxon>Cuspidothrix</taxon>
    </lineage>
</organism>
<evidence type="ECO:0000256" key="9">
    <source>
        <dbReference type="SAM" id="Phobius"/>
    </source>
</evidence>
<dbReference type="Proteomes" id="UP000239589">
    <property type="component" value="Unassembled WGS sequence"/>
</dbReference>
<evidence type="ECO:0000256" key="1">
    <source>
        <dbReference type="ARBA" id="ARBA00004141"/>
    </source>
</evidence>
<dbReference type="SUPFAM" id="SSF81665">
    <property type="entry name" value="Calcium ATPase, transmembrane domain M"/>
    <property type="match status" value="1"/>
</dbReference>
<evidence type="ECO:0000256" key="3">
    <source>
        <dbReference type="ARBA" id="ARBA00022741"/>
    </source>
</evidence>
<comment type="subcellular location">
    <subcellularLocation>
        <location evidence="1">Membrane</location>
        <topology evidence="1">Multi-pass membrane protein</topology>
    </subcellularLocation>
</comment>
<dbReference type="FunFam" id="3.40.50.1000:FF:000083">
    <property type="entry name" value="Sodium/potassium-transporting ATPase subunit alpha"/>
    <property type="match status" value="1"/>
</dbReference>
<keyword evidence="4" id="KW-0067">ATP-binding</keyword>
<evidence type="ECO:0000256" key="8">
    <source>
        <dbReference type="SAM" id="MobiDB-lite"/>
    </source>
</evidence>
<evidence type="ECO:0000259" key="10">
    <source>
        <dbReference type="SMART" id="SM00831"/>
    </source>
</evidence>
<feature type="transmembrane region" description="Helical" evidence="9">
    <location>
        <begin position="70"/>
        <end position="86"/>
    </location>
</feature>
<dbReference type="SFLD" id="SFLDG00002">
    <property type="entry name" value="C1.7:_P-type_atpase_like"/>
    <property type="match status" value="1"/>
</dbReference>
<keyword evidence="12" id="KW-1185">Reference proteome</keyword>
<evidence type="ECO:0000313" key="11">
    <source>
        <dbReference type="EMBL" id="PPJ64001.1"/>
    </source>
</evidence>
<feature type="transmembrane region" description="Helical" evidence="9">
    <location>
        <begin position="740"/>
        <end position="767"/>
    </location>
</feature>
<dbReference type="InterPro" id="IPR023214">
    <property type="entry name" value="HAD_sf"/>
</dbReference>
<dbReference type="EMBL" id="PGEM01000042">
    <property type="protein sequence ID" value="PPJ64001.1"/>
    <property type="molecule type" value="Genomic_DNA"/>
</dbReference>
<sequence length="884" mass="97573">MSNNLDINTISGLSEQEANYRLKNEGFNELPASKQRSFFAIAWEVLQEPIFLLLVACGGIYLFLGEIQDALILLGFVFFIMGITLYQEQKTEHALEALRDLSSPRASVIRDQQQKRIAGREVVRGDIVILAEGDRVPADSLLLSSTHLTVDESLLTGESVPVRKVGVKHSENSPGQKPIIDHPNASPVQENQEYPPISPPGGDDLPFVYSGTLIVQGQGLALVKATGINTELGKIGKALQTVTTEETLLQRETGELVKKLAVIAIAICVAIIVIYGMTRGNWLNGFLAGLALAMAILPNEFPVVVTIFLALGAWRISQNRVLARKMPAVETLGSATVLCVDKTGTLTFNQMSVTQMFAAGEMYNLSQHQREELPETFHQLVEFSILASQRNPFDPMEKAFRELGNNYLANTEHLHDDDWKLIREYPLSPQLLAMSHVWQSADGTDYIIAAKGAPEAIADLCHFNPTQLQQLSEQITAMANAGLRVLGVAKAYFQQPNLPTEQHDFEFQFIGLVGLADPVRPTVADAIQECYTAGIQVKMITGDYPGTARNIARQIGLTPIEEVITGTELQTMDDAELSRRIKNVNIFARVVPEQKLRLVNALKNNGEIVAMTGDGVNDAPALKSAHIGIAMGGRGTDVAREAADLVLLDDDFSSIVTSVKLGRRIFDNLKKAMAYTLAVHVPIAGMSLIPVLFKWPLVLLPIHIAFLHLIIDPACSVVFEAEPPEENIMQRPPRDPKEPLFSTRTLGLAVLQGVGILLVLVAVFATALYRGQGELDARALTFTTLIIANLSLILTNRSWSYTIWEMLRSHSQRISSLSNIALWWVLGGALVFMAFVLYLPILRHLFRFSYLHPIDLGICLIAGIFSIVWFEFLKIWQRNRQVIT</sequence>
<evidence type="ECO:0000313" key="12">
    <source>
        <dbReference type="Proteomes" id="UP000239589"/>
    </source>
</evidence>
<dbReference type="PANTHER" id="PTHR42861">
    <property type="entry name" value="CALCIUM-TRANSPORTING ATPASE"/>
    <property type="match status" value="1"/>
</dbReference>
<dbReference type="GO" id="GO:0016887">
    <property type="term" value="F:ATP hydrolysis activity"/>
    <property type="evidence" value="ECO:0007669"/>
    <property type="project" value="InterPro"/>
</dbReference>
<dbReference type="InterPro" id="IPR036412">
    <property type="entry name" value="HAD-like_sf"/>
</dbReference>
<keyword evidence="6 9" id="KW-1133">Transmembrane helix</keyword>
<feature type="transmembrane region" description="Helical" evidence="9">
    <location>
        <begin position="820"/>
        <end position="842"/>
    </location>
</feature>